<reference evidence="2 3" key="1">
    <citation type="submission" date="2018-10" db="EMBL/GenBank/DDBJ databases">
        <title>Fifty Aureobasidium pullulans genomes reveal a recombining polyextremotolerant generalist.</title>
        <authorList>
            <person name="Gostincar C."/>
            <person name="Turk M."/>
            <person name="Zajc J."/>
            <person name="Gunde-Cimerman N."/>
        </authorList>
    </citation>
    <scope>NUCLEOTIDE SEQUENCE [LARGE SCALE GENOMIC DNA]</scope>
    <source>
        <strain evidence="2 3">EXF-11318</strain>
    </source>
</reference>
<dbReference type="InterPro" id="IPR036249">
    <property type="entry name" value="Thioredoxin-like_sf"/>
</dbReference>
<name>A0A4S9J3D7_AURPU</name>
<proteinExistence type="predicted"/>
<dbReference type="Proteomes" id="UP000308014">
    <property type="component" value="Unassembled WGS sequence"/>
</dbReference>
<dbReference type="PANTHER" id="PTHR13887">
    <property type="entry name" value="GLUTATHIONE S-TRANSFERASE KAPPA"/>
    <property type="match status" value="1"/>
</dbReference>
<organism evidence="2 3">
    <name type="scientific">Aureobasidium pullulans</name>
    <name type="common">Black yeast</name>
    <name type="synonym">Pullularia pullulans</name>
    <dbReference type="NCBI Taxonomy" id="5580"/>
    <lineage>
        <taxon>Eukaryota</taxon>
        <taxon>Fungi</taxon>
        <taxon>Dikarya</taxon>
        <taxon>Ascomycota</taxon>
        <taxon>Pezizomycotina</taxon>
        <taxon>Dothideomycetes</taxon>
        <taxon>Dothideomycetidae</taxon>
        <taxon>Dothideales</taxon>
        <taxon>Saccotheciaceae</taxon>
        <taxon>Aureobasidium</taxon>
    </lineage>
</organism>
<protein>
    <submittedName>
        <fullName evidence="2">Thioredoxin-like protein</fullName>
    </submittedName>
</protein>
<dbReference type="Pfam" id="PF01323">
    <property type="entry name" value="DSBA"/>
    <property type="match status" value="1"/>
</dbReference>
<dbReference type="PANTHER" id="PTHR13887:SF41">
    <property type="entry name" value="THIOREDOXIN SUPERFAMILY PROTEIN"/>
    <property type="match status" value="1"/>
</dbReference>
<evidence type="ECO:0000313" key="3">
    <source>
        <dbReference type="Proteomes" id="UP000308014"/>
    </source>
</evidence>
<dbReference type="CDD" id="cd03024">
    <property type="entry name" value="DsbA_FrnE"/>
    <property type="match status" value="1"/>
</dbReference>
<sequence length="225" mass="24972">MSSAQMASISFHIKIYSDTVCPWCYISLKTLEQAITLYQRTYPDGSRDTFHITWSPFYLDPSALIPGILAETRVAQKNGADRAEGIKLRLRRVGKAHGIDFTFAGKVGNTRDSHRLMYLAGLKGEDVQMKLAKELFKAHFEGDADVTDHVDLIKAGVAAGMEEEEVVAWLESDNGGEEVDREAQEARESGVNSVPTFEINGKRLEGAEDVSAFYEAFSEIKETLC</sequence>
<evidence type="ECO:0000313" key="2">
    <source>
        <dbReference type="EMBL" id="THW11043.1"/>
    </source>
</evidence>
<dbReference type="SUPFAM" id="SSF52833">
    <property type="entry name" value="Thioredoxin-like"/>
    <property type="match status" value="1"/>
</dbReference>
<dbReference type="Gene3D" id="3.40.30.10">
    <property type="entry name" value="Glutaredoxin"/>
    <property type="match status" value="1"/>
</dbReference>
<evidence type="ECO:0000259" key="1">
    <source>
        <dbReference type="Pfam" id="PF01323"/>
    </source>
</evidence>
<dbReference type="EMBL" id="QZAJ01000365">
    <property type="protein sequence ID" value="THW11043.1"/>
    <property type="molecule type" value="Genomic_DNA"/>
</dbReference>
<feature type="domain" description="DSBA-like thioredoxin" evidence="1">
    <location>
        <begin position="13"/>
        <end position="216"/>
    </location>
</feature>
<dbReference type="GO" id="GO:0016491">
    <property type="term" value="F:oxidoreductase activity"/>
    <property type="evidence" value="ECO:0007669"/>
    <property type="project" value="InterPro"/>
</dbReference>
<gene>
    <name evidence="2" type="ORF">D6D24_07477</name>
</gene>
<dbReference type="InterPro" id="IPR001853">
    <property type="entry name" value="DSBA-like_thioredoxin_dom"/>
</dbReference>
<comment type="caution">
    <text evidence="2">The sequence shown here is derived from an EMBL/GenBank/DDBJ whole genome shotgun (WGS) entry which is preliminary data.</text>
</comment>
<dbReference type="AlphaFoldDB" id="A0A4S9J3D7"/>
<accession>A0A4S9J3D7</accession>